<evidence type="ECO:0008006" key="4">
    <source>
        <dbReference type="Google" id="ProtNLM"/>
    </source>
</evidence>
<dbReference type="OrthoDB" id="342264at2759"/>
<evidence type="ECO:0000313" key="2">
    <source>
        <dbReference type="EMBL" id="KAF2452968.1"/>
    </source>
</evidence>
<keyword evidence="3" id="KW-1185">Reference proteome</keyword>
<feature type="region of interest" description="Disordered" evidence="1">
    <location>
        <begin position="48"/>
        <end position="103"/>
    </location>
</feature>
<sequence>MPRLTNPRFSEFLEEDNFGDLGLSSPPISKNAPKIFGHRDIGEDAELLKSQSPECDLESEEEDDLLNLADQPDLPGSGKGLSEARKKPHSNANEFEDYPPPKSLVKITTDAMESTSDIEGGIGGGFANALGVAAGDLPSPPTDSSHKCSGVKVVVEIKRSIAEVLASDSADEASSPRGPKRTRVKTRVGSVVGRTERDKPELEEHDRHDIDQREPEIEAPLRRNELRFPRQKADVPSPNVLFSQTMWEKDFMRFIHFIPRNGGASKPVYDAEWMKYGNIFCVREDDIVRSPRLIFSLAAGRYIVTEKWIQNSYNAGYFLDPKKYLPEEHVLKVRSFKTTVEEASKVATRRPLKGLSIYITPKLSKEYRGEAAIVLDICKRAGASFVFNQGHSRISARQLHSGDWIAFVHDGVDFDGAQLIKRKGDVRCYHRDFLSLTVLRGKFVDDQGYRVTPFMDVWEKNSQRKKAPKL</sequence>
<reference evidence="2" key="1">
    <citation type="journal article" date="2020" name="Stud. Mycol.">
        <title>101 Dothideomycetes genomes: a test case for predicting lifestyles and emergence of pathogens.</title>
        <authorList>
            <person name="Haridas S."/>
            <person name="Albert R."/>
            <person name="Binder M."/>
            <person name="Bloem J."/>
            <person name="Labutti K."/>
            <person name="Salamov A."/>
            <person name="Andreopoulos B."/>
            <person name="Baker S."/>
            <person name="Barry K."/>
            <person name="Bills G."/>
            <person name="Bluhm B."/>
            <person name="Cannon C."/>
            <person name="Castanera R."/>
            <person name="Culley D."/>
            <person name="Daum C."/>
            <person name="Ezra D."/>
            <person name="Gonzalez J."/>
            <person name="Henrissat B."/>
            <person name="Kuo A."/>
            <person name="Liang C."/>
            <person name="Lipzen A."/>
            <person name="Lutzoni F."/>
            <person name="Magnuson J."/>
            <person name="Mondo S."/>
            <person name="Nolan M."/>
            <person name="Ohm R."/>
            <person name="Pangilinan J."/>
            <person name="Park H.-J."/>
            <person name="Ramirez L."/>
            <person name="Alfaro M."/>
            <person name="Sun H."/>
            <person name="Tritt A."/>
            <person name="Yoshinaga Y."/>
            <person name="Zwiers L.-H."/>
            <person name="Turgeon B."/>
            <person name="Goodwin S."/>
            <person name="Spatafora J."/>
            <person name="Crous P."/>
            <person name="Grigoriev I."/>
        </authorList>
    </citation>
    <scope>NUCLEOTIDE SEQUENCE</scope>
    <source>
        <strain evidence="2">ATCC 16933</strain>
    </source>
</reference>
<organism evidence="2 3">
    <name type="scientific">Lineolata rhizophorae</name>
    <dbReference type="NCBI Taxonomy" id="578093"/>
    <lineage>
        <taxon>Eukaryota</taxon>
        <taxon>Fungi</taxon>
        <taxon>Dikarya</taxon>
        <taxon>Ascomycota</taxon>
        <taxon>Pezizomycotina</taxon>
        <taxon>Dothideomycetes</taxon>
        <taxon>Dothideomycetes incertae sedis</taxon>
        <taxon>Lineolatales</taxon>
        <taxon>Lineolataceae</taxon>
        <taxon>Lineolata</taxon>
    </lineage>
</organism>
<dbReference type="EMBL" id="MU001701">
    <property type="protein sequence ID" value="KAF2452968.1"/>
    <property type="molecule type" value="Genomic_DNA"/>
</dbReference>
<dbReference type="InterPro" id="IPR036420">
    <property type="entry name" value="BRCT_dom_sf"/>
</dbReference>
<evidence type="ECO:0000256" key="1">
    <source>
        <dbReference type="SAM" id="MobiDB-lite"/>
    </source>
</evidence>
<feature type="compositionally biased region" description="Basic and acidic residues" evidence="1">
    <location>
        <begin position="194"/>
        <end position="222"/>
    </location>
</feature>
<feature type="compositionally biased region" description="Acidic residues" evidence="1">
    <location>
        <begin position="55"/>
        <end position="65"/>
    </location>
</feature>
<dbReference type="AlphaFoldDB" id="A0A6A6NMS8"/>
<gene>
    <name evidence="2" type="ORF">BDY21DRAFT_367378</name>
</gene>
<feature type="region of interest" description="Disordered" evidence="1">
    <location>
        <begin position="166"/>
        <end position="222"/>
    </location>
</feature>
<evidence type="ECO:0000313" key="3">
    <source>
        <dbReference type="Proteomes" id="UP000799766"/>
    </source>
</evidence>
<dbReference type="SUPFAM" id="SSF52113">
    <property type="entry name" value="BRCT domain"/>
    <property type="match status" value="1"/>
</dbReference>
<protein>
    <recommendedName>
        <fullName evidence="4">BRCT domain-containing protein</fullName>
    </recommendedName>
</protein>
<accession>A0A6A6NMS8</accession>
<dbReference type="Proteomes" id="UP000799766">
    <property type="component" value="Unassembled WGS sequence"/>
</dbReference>
<proteinExistence type="predicted"/>
<name>A0A6A6NMS8_9PEZI</name>
<dbReference type="Gene3D" id="3.40.50.10190">
    <property type="entry name" value="BRCT domain"/>
    <property type="match status" value="1"/>
</dbReference>